<keyword evidence="4" id="KW-0547">Nucleotide-binding</keyword>
<comment type="caution">
    <text evidence="4">The sequence shown here is derived from an EMBL/GenBank/DDBJ whole genome shotgun (WGS) entry which is preliminary data.</text>
</comment>
<keyword evidence="1" id="KW-0418">Kinase</keyword>
<dbReference type="Gene3D" id="3.30.565.10">
    <property type="entry name" value="Histidine kinase-like ATPase, C-terminal domain"/>
    <property type="match status" value="1"/>
</dbReference>
<dbReference type="PANTHER" id="PTHR35526:SF3">
    <property type="entry name" value="ANTI-SIGMA-F FACTOR RSBW"/>
    <property type="match status" value="1"/>
</dbReference>
<organism evidence="4 5">
    <name type="scientific">Streptomyces fildesensis</name>
    <dbReference type="NCBI Taxonomy" id="375757"/>
    <lineage>
        <taxon>Bacteria</taxon>
        <taxon>Bacillati</taxon>
        <taxon>Actinomycetota</taxon>
        <taxon>Actinomycetes</taxon>
        <taxon>Kitasatosporales</taxon>
        <taxon>Streptomycetaceae</taxon>
        <taxon>Streptomyces</taxon>
    </lineage>
</organism>
<sequence length="191" mass="20721">MPVSIQSQLRQHIFTVPTVAVSVPAARRRARAHFATWDLDVEHPVVETALFILTELLTNSVQHTAHRSPTADIILALGPRSLIVAVHDRHPHCPRPTPEPHADGSGGWGLRLVAELAAEALGSTHTHTDTDEQGKTLLVRLPRPDRTLPCTRDVGIRDVGVRSGGGTAERGPVAVRSHSDDPFESLAERGR</sequence>
<dbReference type="CDD" id="cd16936">
    <property type="entry name" value="HATPase_RsbW-like"/>
    <property type="match status" value="1"/>
</dbReference>
<protein>
    <submittedName>
        <fullName evidence="4">ATP-binding protein</fullName>
    </submittedName>
</protein>
<dbReference type="InterPro" id="IPR036890">
    <property type="entry name" value="HATPase_C_sf"/>
</dbReference>
<keyword evidence="4" id="KW-0067">ATP-binding</keyword>
<dbReference type="Pfam" id="PF13581">
    <property type="entry name" value="HATPase_c_2"/>
    <property type="match status" value="1"/>
</dbReference>
<dbReference type="GO" id="GO:0005524">
    <property type="term" value="F:ATP binding"/>
    <property type="evidence" value="ECO:0007669"/>
    <property type="project" value="UniProtKB-KW"/>
</dbReference>
<evidence type="ECO:0000313" key="4">
    <source>
        <dbReference type="EMBL" id="MFI9102349.1"/>
    </source>
</evidence>
<reference evidence="4 5" key="1">
    <citation type="submission" date="2024-10" db="EMBL/GenBank/DDBJ databases">
        <title>The Natural Products Discovery Center: Release of the First 8490 Sequenced Strains for Exploring Actinobacteria Biosynthetic Diversity.</title>
        <authorList>
            <person name="Kalkreuter E."/>
            <person name="Kautsar S.A."/>
            <person name="Yang D."/>
            <person name="Bader C.D."/>
            <person name="Teijaro C.N."/>
            <person name="Fluegel L."/>
            <person name="Davis C.M."/>
            <person name="Simpson J.R."/>
            <person name="Lauterbach L."/>
            <person name="Steele A.D."/>
            <person name="Gui C."/>
            <person name="Meng S."/>
            <person name="Li G."/>
            <person name="Viehrig K."/>
            <person name="Ye F."/>
            <person name="Su P."/>
            <person name="Kiefer A.F."/>
            <person name="Nichols A."/>
            <person name="Cepeda A.J."/>
            <person name="Yan W."/>
            <person name="Fan B."/>
            <person name="Jiang Y."/>
            <person name="Adhikari A."/>
            <person name="Zheng C.-J."/>
            <person name="Schuster L."/>
            <person name="Cowan T.M."/>
            <person name="Smanski M.J."/>
            <person name="Chevrette M.G."/>
            <person name="De Carvalho L.P.S."/>
            <person name="Shen B."/>
        </authorList>
    </citation>
    <scope>NUCLEOTIDE SEQUENCE [LARGE SCALE GENOMIC DNA]</scope>
    <source>
        <strain evidence="4 5">NPDC053399</strain>
    </source>
</reference>
<evidence type="ECO:0000256" key="2">
    <source>
        <dbReference type="SAM" id="MobiDB-lite"/>
    </source>
</evidence>
<gene>
    <name evidence="4" type="ORF">ACIGXA_17670</name>
</gene>
<evidence type="ECO:0000256" key="1">
    <source>
        <dbReference type="ARBA" id="ARBA00022527"/>
    </source>
</evidence>
<keyword evidence="5" id="KW-1185">Reference proteome</keyword>
<dbReference type="InterPro" id="IPR003594">
    <property type="entry name" value="HATPase_dom"/>
</dbReference>
<feature type="compositionally biased region" description="Basic and acidic residues" evidence="2">
    <location>
        <begin position="177"/>
        <end position="191"/>
    </location>
</feature>
<evidence type="ECO:0000313" key="5">
    <source>
        <dbReference type="Proteomes" id="UP001614394"/>
    </source>
</evidence>
<proteinExistence type="predicted"/>
<dbReference type="Proteomes" id="UP001614394">
    <property type="component" value="Unassembled WGS sequence"/>
</dbReference>
<keyword evidence="1" id="KW-0723">Serine/threonine-protein kinase</keyword>
<feature type="region of interest" description="Disordered" evidence="2">
    <location>
        <begin position="159"/>
        <end position="191"/>
    </location>
</feature>
<keyword evidence="1" id="KW-0808">Transferase</keyword>
<name>A0ABW8C7E1_9ACTN</name>
<dbReference type="PANTHER" id="PTHR35526">
    <property type="entry name" value="ANTI-SIGMA-F FACTOR RSBW-RELATED"/>
    <property type="match status" value="1"/>
</dbReference>
<dbReference type="InterPro" id="IPR050267">
    <property type="entry name" value="Anti-sigma-factor_SerPK"/>
</dbReference>
<evidence type="ECO:0000259" key="3">
    <source>
        <dbReference type="Pfam" id="PF13581"/>
    </source>
</evidence>
<feature type="domain" description="Histidine kinase/HSP90-like ATPase" evidence="3">
    <location>
        <begin position="22"/>
        <end position="137"/>
    </location>
</feature>
<dbReference type="RefSeq" id="WP_399649862.1">
    <property type="nucleotide sequence ID" value="NZ_JBITYG010000004.1"/>
</dbReference>
<dbReference type="SUPFAM" id="SSF55874">
    <property type="entry name" value="ATPase domain of HSP90 chaperone/DNA topoisomerase II/histidine kinase"/>
    <property type="match status" value="1"/>
</dbReference>
<accession>A0ABW8C7E1</accession>
<dbReference type="EMBL" id="JBITYG010000004">
    <property type="protein sequence ID" value="MFI9102349.1"/>
    <property type="molecule type" value="Genomic_DNA"/>
</dbReference>